<dbReference type="InterPro" id="IPR010730">
    <property type="entry name" value="HET"/>
</dbReference>
<dbReference type="PANTHER" id="PTHR33112">
    <property type="entry name" value="DOMAIN PROTEIN, PUTATIVE-RELATED"/>
    <property type="match status" value="1"/>
</dbReference>
<dbReference type="OrthoDB" id="3486565at2759"/>
<dbReference type="EMBL" id="JAGPNK010000013">
    <property type="protein sequence ID" value="KAH7309731.1"/>
    <property type="molecule type" value="Genomic_DNA"/>
</dbReference>
<evidence type="ECO:0000259" key="1">
    <source>
        <dbReference type="Pfam" id="PF06985"/>
    </source>
</evidence>
<reference evidence="2" key="1">
    <citation type="journal article" date="2021" name="Nat. Commun.">
        <title>Genetic determinants of endophytism in the Arabidopsis root mycobiome.</title>
        <authorList>
            <person name="Mesny F."/>
            <person name="Miyauchi S."/>
            <person name="Thiergart T."/>
            <person name="Pickel B."/>
            <person name="Atanasova L."/>
            <person name="Karlsson M."/>
            <person name="Huettel B."/>
            <person name="Barry K.W."/>
            <person name="Haridas S."/>
            <person name="Chen C."/>
            <person name="Bauer D."/>
            <person name="Andreopoulos W."/>
            <person name="Pangilinan J."/>
            <person name="LaButti K."/>
            <person name="Riley R."/>
            <person name="Lipzen A."/>
            <person name="Clum A."/>
            <person name="Drula E."/>
            <person name="Henrissat B."/>
            <person name="Kohler A."/>
            <person name="Grigoriev I.V."/>
            <person name="Martin F.M."/>
            <person name="Hacquard S."/>
        </authorList>
    </citation>
    <scope>NUCLEOTIDE SEQUENCE</scope>
    <source>
        <strain evidence="2">MPI-CAGE-CH-0235</strain>
    </source>
</reference>
<accession>A0A8K0SK49</accession>
<evidence type="ECO:0000313" key="3">
    <source>
        <dbReference type="Proteomes" id="UP000813444"/>
    </source>
</evidence>
<name>A0A8K0SK49_9HYPO</name>
<dbReference type="AlphaFoldDB" id="A0A8K0SK49"/>
<sequence length="680" mass="77581">MVCHTVDHCPRDSNHVELLQEMPSWWGDDASQCPSCGLKKWTTSFDVRLSTGTWAVTFEELENTAKAGCQDCELILDAALTYIRPTARLENTKVQVYPEPRGRRLYIHIKAISDLEEECTELELVRYQDRSASFAKSATSLDGPVWDIMTQALPSGHTLSPLTQVKIENWILQCDLLHEACRKSRVQALPSRILELLPDMVRVRGKPEVRGVYACLSHCWGADGPSIKLTSCTANDLKLGIPISQLPRTFRDAVHVCQSLRIKYLWIDALCIEQDDIQDWMENAAHMASIFENACLNLAATSAPHSEGGLFGLDADIAAKQLQHHPQIYVRHRKRVSEFPRTYRQFSSTRDEKSRSEFPLLNRAWVYQERRLSRRTIHFTRQQVFWECNSRFISEDKTIDTSWDYGVDHQSTAIHARPFGYWSGDPVADWKKTVSEFQGLQLTFETDRLPAIAALAERMMRFRRGKDTYIAGMWKNTLLSDLSWYHFGQSYPRPAGTTPSWSWASIQGNVMWAEATPLPVSEIIDIQYTRVGPKNIGDAVGAHIVVRGLVIHGHYTTGKSPDEQFTVPYWVSLAIHNLPSSFSDVAVSHFYPDYKYTEATPPVNSGDPLKGLILYKEKRQWTGLVLRKAKDNPEQYERIGLFSVQHKNYRERFSQGHKEVDTSQVGEYIASLPVERVCII</sequence>
<comment type="caution">
    <text evidence="2">The sequence shown here is derived from an EMBL/GenBank/DDBJ whole genome shotgun (WGS) entry which is preliminary data.</text>
</comment>
<keyword evidence="3" id="KW-1185">Reference proteome</keyword>
<gene>
    <name evidence="2" type="ORF">B0I35DRAFT_85643</name>
</gene>
<feature type="domain" description="Heterokaryon incompatibility" evidence="1">
    <location>
        <begin position="213"/>
        <end position="369"/>
    </location>
</feature>
<evidence type="ECO:0000313" key="2">
    <source>
        <dbReference type="EMBL" id="KAH7309731.1"/>
    </source>
</evidence>
<dbReference type="Proteomes" id="UP000813444">
    <property type="component" value="Unassembled WGS sequence"/>
</dbReference>
<dbReference type="PANTHER" id="PTHR33112:SF13">
    <property type="entry name" value="HETEROKARYON INCOMPATIBILITY DOMAIN-CONTAINING PROTEIN"/>
    <property type="match status" value="1"/>
</dbReference>
<protein>
    <submittedName>
        <fullName evidence="2">Heterokaryon incompatibility protein-domain-containing protein</fullName>
    </submittedName>
</protein>
<organism evidence="2 3">
    <name type="scientific">Stachybotrys elegans</name>
    <dbReference type="NCBI Taxonomy" id="80388"/>
    <lineage>
        <taxon>Eukaryota</taxon>
        <taxon>Fungi</taxon>
        <taxon>Dikarya</taxon>
        <taxon>Ascomycota</taxon>
        <taxon>Pezizomycotina</taxon>
        <taxon>Sordariomycetes</taxon>
        <taxon>Hypocreomycetidae</taxon>
        <taxon>Hypocreales</taxon>
        <taxon>Stachybotryaceae</taxon>
        <taxon>Stachybotrys</taxon>
    </lineage>
</organism>
<dbReference type="Pfam" id="PF06985">
    <property type="entry name" value="HET"/>
    <property type="match status" value="1"/>
</dbReference>
<proteinExistence type="predicted"/>